<dbReference type="GO" id="GO:0016020">
    <property type="term" value="C:membrane"/>
    <property type="evidence" value="ECO:0007669"/>
    <property type="project" value="UniProtKB-SubCell"/>
</dbReference>
<dbReference type="InterPro" id="IPR000620">
    <property type="entry name" value="EamA_dom"/>
</dbReference>
<proteinExistence type="predicted"/>
<comment type="subcellular location">
    <subcellularLocation>
        <location evidence="1">Membrane</location>
        <topology evidence="1">Multi-pass membrane protein</topology>
    </subcellularLocation>
</comment>
<feature type="domain" description="EamA" evidence="6">
    <location>
        <begin position="152"/>
        <end position="278"/>
    </location>
</feature>
<dbReference type="Pfam" id="PF00892">
    <property type="entry name" value="EamA"/>
    <property type="match status" value="2"/>
</dbReference>
<evidence type="ECO:0000256" key="4">
    <source>
        <dbReference type="ARBA" id="ARBA00023136"/>
    </source>
</evidence>
<dbReference type="EMBL" id="UINC01012574">
    <property type="protein sequence ID" value="SVA54839.1"/>
    <property type="molecule type" value="Genomic_DNA"/>
</dbReference>
<evidence type="ECO:0000313" key="7">
    <source>
        <dbReference type="EMBL" id="SVA54839.1"/>
    </source>
</evidence>
<feature type="transmembrane region" description="Helical" evidence="5">
    <location>
        <begin position="7"/>
        <end position="28"/>
    </location>
</feature>
<evidence type="ECO:0000256" key="3">
    <source>
        <dbReference type="ARBA" id="ARBA00022989"/>
    </source>
</evidence>
<feature type="transmembrane region" description="Helical" evidence="5">
    <location>
        <begin position="100"/>
        <end position="118"/>
    </location>
</feature>
<evidence type="ECO:0000256" key="1">
    <source>
        <dbReference type="ARBA" id="ARBA00004141"/>
    </source>
</evidence>
<keyword evidence="4 5" id="KW-0472">Membrane</keyword>
<dbReference type="SUPFAM" id="SSF103481">
    <property type="entry name" value="Multidrug resistance efflux transporter EmrE"/>
    <property type="match status" value="2"/>
</dbReference>
<evidence type="ECO:0000256" key="2">
    <source>
        <dbReference type="ARBA" id="ARBA00022692"/>
    </source>
</evidence>
<keyword evidence="2 5" id="KW-0812">Transmembrane</keyword>
<evidence type="ECO:0000259" key="6">
    <source>
        <dbReference type="Pfam" id="PF00892"/>
    </source>
</evidence>
<gene>
    <name evidence="7" type="ORF">METZ01_LOCUS107693</name>
</gene>
<feature type="transmembrane region" description="Helical" evidence="5">
    <location>
        <begin position="40"/>
        <end position="61"/>
    </location>
</feature>
<feature type="transmembrane region" description="Helical" evidence="5">
    <location>
        <begin position="234"/>
        <end position="256"/>
    </location>
</feature>
<feature type="transmembrane region" description="Helical" evidence="5">
    <location>
        <begin position="262"/>
        <end position="280"/>
    </location>
</feature>
<reference evidence="7" key="1">
    <citation type="submission" date="2018-05" db="EMBL/GenBank/DDBJ databases">
        <authorList>
            <person name="Lanie J.A."/>
            <person name="Ng W.-L."/>
            <person name="Kazmierczak K.M."/>
            <person name="Andrzejewski T.M."/>
            <person name="Davidsen T.M."/>
            <person name="Wayne K.J."/>
            <person name="Tettelin H."/>
            <person name="Glass J.I."/>
            <person name="Rusch D."/>
            <person name="Podicherti R."/>
            <person name="Tsui H.-C.T."/>
            <person name="Winkler M.E."/>
        </authorList>
    </citation>
    <scope>NUCLEOTIDE SEQUENCE</scope>
</reference>
<accession>A0A381WQP1</accession>
<feature type="transmembrane region" description="Helical" evidence="5">
    <location>
        <begin position="152"/>
        <end position="171"/>
    </location>
</feature>
<dbReference type="AlphaFoldDB" id="A0A381WQP1"/>
<feature type="transmembrane region" description="Helical" evidence="5">
    <location>
        <begin position="123"/>
        <end position="140"/>
    </location>
</feature>
<feature type="non-terminal residue" evidence="7">
    <location>
        <position position="1"/>
    </location>
</feature>
<feature type="transmembrane region" description="Helical" evidence="5">
    <location>
        <begin position="208"/>
        <end position="225"/>
    </location>
</feature>
<feature type="domain" description="EamA" evidence="6">
    <location>
        <begin position="9"/>
        <end position="140"/>
    </location>
</feature>
<keyword evidence="3 5" id="KW-1133">Transmembrane helix</keyword>
<dbReference type="InterPro" id="IPR037185">
    <property type="entry name" value="EmrE-like"/>
</dbReference>
<protein>
    <recommendedName>
        <fullName evidence="6">EamA domain-containing protein</fullName>
    </recommendedName>
</protein>
<dbReference type="PANTHER" id="PTHR22911">
    <property type="entry name" value="ACYL-MALONYL CONDENSING ENZYME-RELATED"/>
    <property type="match status" value="1"/>
</dbReference>
<feature type="non-terminal residue" evidence="7">
    <location>
        <position position="290"/>
    </location>
</feature>
<dbReference type="PANTHER" id="PTHR22911:SF6">
    <property type="entry name" value="SOLUTE CARRIER FAMILY 35 MEMBER G1"/>
    <property type="match status" value="1"/>
</dbReference>
<organism evidence="7">
    <name type="scientific">marine metagenome</name>
    <dbReference type="NCBI Taxonomy" id="408172"/>
    <lineage>
        <taxon>unclassified sequences</taxon>
        <taxon>metagenomes</taxon>
        <taxon>ecological metagenomes</taxon>
    </lineage>
</organism>
<sequence length="290" mass="32029">MNNGNNIVLGILFMTFAMLCLSVNDVLVKGLSKAYPIWEVIFFRALSGVIISVVLIIIFGWKTLKTEKPFGHITRAFSAVACVVFYFFGLKYLMLSENVAIVHSAPILATLLAVPFLGEKLGLHRMAAVALGFLGVLVIVKPGSDLFKIESLFPLAAAFFMAISYLATRFLMSTESSVSIIFYYSLALLITSLVFFPNDFIMPSAFNLIPLMSLGIMGSLGHYFLSQAAKSAEVVVITPFEYTSFIFLGVMGYFFYNEVPDASVFAGMLLIVLSGIYIVYREQQKNKNIV</sequence>
<feature type="transmembrane region" description="Helical" evidence="5">
    <location>
        <begin position="178"/>
        <end position="196"/>
    </location>
</feature>
<name>A0A381WQP1_9ZZZZ</name>
<evidence type="ECO:0000256" key="5">
    <source>
        <dbReference type="SAM" id="Phobius"/>
    </source>
</evidence>
<feature type="transmembrane region" description="Helical" evidence="5">
    <location>
        <begin position="73"/>
        <end position="94"/>
    </location>
</feature>